<proteinExistence type="predicted"/>
<dbReference type="AlphaFoldDB" id="A0A7J6XAG2"/>
<protein>
    <submittedName>
        <fullName evidence="2">Uncharacterized protein</fullName>
    </submittedName>
</protein>
<evidence type="ECO:0000313" key="3">
    <source>
        <dbReference type="Proteomes" id="UP000554482"/>
    </source>
</evidence>
<feature type="region of interest" description="Disordered" evidence="1">
    <location>
        <begin position="1"/>
        <end position="24"/>
    </location>
</feature>
<dbReference type="EMBL" id="JABWDY010004063">
    <property type="protein sequence ID" value="KAF5205440.1"/>
    <property type="molecule type" value="Genomic_DNA"/>
</dbReference>
<gene>
    <name evidence="2" type="ORF">FRX31_004974</name>
</gene>
<reference evidence="2 3" key="1">
    <citation type="submission" date="2020-06" db="EMBL/GenBank/DDBJ databases">
        <title>Transcriptomic and genomic resources for Thalictrum thalictroides and T. hernandezii: Facilitating candidate gene discovery in an emerging model plant lineage.</title>
        <authorList>
            <person name="Arias T."/>
            <person name="Riano-Pachon D.M."/>
            <person name="Di Stilio V.S."/>
        </authorList>
    </citation>
    <scope>NUCLEOTIDE SEQUENCE [LARGE SCALE GENOMIC DNA]</scope>
    <source>
        <strain evidence="3">cv. WT478/WT964</strain>
        <tissue evidence="2">Leaves</tissue>
    </source>
</reference>
<comment type="caution">
    <text evidence="2">The sequence shown here is derived from an EMBL/GenBank/DDBJ whole genome shotgun (WGS) entry which is preliminary data.</text>
</comment>
<evidence type="ECO:0000313" key="2">
    <source>
        <dbReference type="EMBL" id="KAF5205440.1"/>
    </source>
</evidence>
<organism evidence="2 3">
    <name type="scientific">Thalictrum thalictroides</name>
    <name type="common">Rue-anemone</name>
    <name type="synonym">Anemone thalictroides</name>
    <dbReference type="NCBI Taxonomy" id="46969"/>
    <lineage>
        <taxon>Eukaryota</taxon>
        <taxon>Viridiplantae</taxon>
        <taxon>Streptophyta</taxon>
        <taxon>Embryophyta</taxon>
        <taxon>Tracheophyta</taxon>
        <taxon>Spermatophyta</taxon>
        <taxon>Magnoliopsida</taxon>
        <taxon>Ranunculales</taxon>
        <taxon>Ranunculaceae</taxon>
        <taxon>Thalictroideae</taxon>
        <taxon>Thalictrum</taxon>
    </lineage>
</organism>
<dbReference type="Proteomes" id="UP000554482">
    <property type="component" value="Unassembled WGS sequence"/>
</dbReference>
<name>A0A7J6XAG2_THATH</name>
<evidence type="ECO:0000256" key="1">
    <source>
        <dbReference type="SAM" id="MobiDB-lite"/>
    </source>
</evidence>
<keyword evidence="3" id="KW-1185">Reference proteome</keyword>
<sequence>MEAGSQVVGKSITSLEGGGDEYSPEFVEAGMHYDSFEGQEGIVNQVERVDGVEEAEVRNGSTSAEVYKVAMRSLRHALREVETSLRNVSSTSSTT</sequence>
<accession>A0A7J6XAG2</accession>